<organism evidence="2 3">
    <name type="scientific">Streptomyces griseofuscus</name>
    <dbReference type="NCBI Taxonomy" id="146922"/>
    <lineage>
        <taxon>Bacteria</taxon>
        <taxon>Bacillati</taxon>
        <taxon>Actinomycetota</taxon>
        <taxon>Actinomycetes</taxon>
        <taxon>Kitasatosporales</taxon>
        <taxon>Streptomycetaceae</taxon>
        <taxon>Streptomyces</taxon>
    </lineage>
</organism>
<sequence>MGLHRWGFARVGGLCTVVGGGSDPLYPGERYAHYARSRKLRLPMREPPRGSGEGKPSVRLS</sequence>
<evidence type="ECO:0000256" key="1">
    <source>
        <dbReference type="SAM" id="MobiDB-lite"/>
    </source>
</evidence>
<feature type="region of interest" description="Disordered" evidence="1">
    <location>
        <begin position="39"/>
        <end position="61"/>
    </location>
</feature>
<evidence type="ECO:0000313" key="3">
    <source>
        <dbReference type="Proteomes" id="UP000276379"/>
    </source>
</evidence>
<gene>
    <name evidence="2" type="ORF">CQW44_08505</name>
</gene>
<name>A0A3R8QKF1_9ACTN</name>
<dbReference type="EMBL" id="PDES01000003">
    <property type="protein sequence ID" value="RRQ88035.1"/>
    <property type="molecule type" value="Genomic_DNA"/>
</dbReference>
<accession>A0A3R8QKF1</accession>
<comment type="caution">
    <text evidence="2">The sequence shown here is derived from an EMBL/GenBank/DDBJ whole genome shotgun (WGS) entry which is preliminary data.</text>
</comment>
<protein>
    <submittedName>
        <fullName evidence="2">Uncharacterized protein</fullName>
    </submittedName>
</protein>
<dbReference type="AlphaFoldDB" id="A0A3R8QKF1"/>
<keyword evidence="3" id="KW-1185">Reference proteome</keyword>
<dbReference type="Proteomes" id="UP000276379">
    <property type="component" value="Unassembled WGS sequence"/>
</dbReference>
<reference evidence="2 3" key="1">
    <citation type="submission" date="2017-10" db="EMBL/GenBank/DDBJ databases">
        <title>Draft genome of actinobacteria isolated from guarana (Paullinia cupana (Mart.) Ducke.</title>
        <authorList>
            <person name="Siqueira K.A."/>
            <person name="Liotti R.G."/>
            <person name="Mendes T.A."/>
            <person name="Soares M.A."/>
        </authorList>
    </citation>
    <scope>NUCLEOTIDE SEQUENCE [LARGE SCALE GENOMIC DNA]</scope>
    <source>
        <strain evidence="2 3">199</strain>
    </source>
</reference>
<evidence type="ECO:0000313" key="2">
    <source>
        <dbReference type="EMBL" id="RRQ88035.1"/>
    </source>
</evidence>
<proteinExistence type="predicted"/>